<dbReference type="Proteomes" id="UP000664109">
    <property type="component" value="Unassembled WGS sequence"/>
</dbReference>
<organism evidence="3 4">
    <name type="scientific">Streptomyces zhihengii</name>
    <dbReference type="NCBI Taxonomy" id="1818004"/>
    <lineage>
        <taxon>Bacteria</taxon>
        <taxon>Bacillati</taxon>
        <taxon>Actinomycetota</taxon>
        <taxon>Actinomycetes</taxon>
        <taxon>Kitasatosporales</taxon>
        <taxon>Streptomycetaceae</taxon>
        <taxon>Streptomyces</taxon>
    </lineage>
</organism>
<dbReference type="Pfam" id="PF00067">
    <property type="entry name" value="p450"/>
    <property type="match status" value="1"/>
</dbReference>
<dbReference type="Gene3D" id="1.10.630.10">
    <property type="entry name" value="Cytochrome P450"/>
    <property type="match status" value="1"/>
</dbReference>
<dbReference type="PANTHER" id="PTHR46696">
    <property type="entry name" value="P450, PUTATIVE (EUROFUNG)-RELATED"/>
    <property type="match status" value="1"/>
</dbReference>
<dbReference type="InterPro" id="IPR001128">
    <property type="entry name" value="Cyt_P450"/>
</dbReference>
<dbReference type="InterPro" id="IPR017972">
    <property type="entry name" value="Cyt_P450_CS"/>
</dbReference>
<keyword evidence="4" id="KW-1185">Reference proteome</keyword>
<reference evidence="3 4" key="1">
    <citation type="journal article" date="2016" name="Arch. Microbiol.">
        <title>Streptomyces zhihengii sp. nov., isolated from rhizospheric soil of Psammosilene tunicoides.</title>
        <authorList>
            <person name="Huang M.J."/>
            <person name="Fei J.J."/>
            <person name="Salam N."/>
            <person name="Kim C.J."/>
            <person name="Hozzein W.N."/>
            <person name="Xiao M."/>
            <person name="Huang H.Q."/>
            <person name="Li W.J."/>
        </authorList>
    </citation>
    <scope>NUCLEOTIDE SEQUENCE [LARGE SCALE GENOMIC DNA]</scope>
    <source>
        <strain evidence="3 4">YIM T102</strain>
    </source>
</reference>
<name>A0ABS2UMH0_9ACTN</name>
<dbReference type="PRINTS" id="PR00385">
    <property type="entry name" value="P450"/>
</dbReference>
<keyword evidence="2" id="KW-0560">Oxidoreductase</keyword>
<keyword evidence="2" id="KW-0408">Iron</keyword>
<accession>A0ABS2UMH0</accession>
<dbReference type="CDD" id="cd11031">
    <property type="entry name" value="Cyp158A-like"/>
    <property type="match status" value="1"/>
</dbReference>
<keyword evidence="2" id="KW-0479">Metal-binding</keyword>
<dbReference type="PROSITE" id="PS00086">
    <property type="entry name" value="CYTOCHROME_P450"/>
    <property type="match status" value="1"/>
</dbReference>
<dbReference type="SUPFAM" id="SSF48264">
    <property type="entry name" value="Cytochrome P450"/>
    <property type="match status" value="1"/>
</dbReference>
<keyword evidence="2" id="KW-0503">Monooxygenase</keyword>
<dbReference type="PANTHER" id="PTHR46696:SF1">
    <property type="entry name" value="CYTOCHROME P450 YJIB-RELATED"/>
    <property type="match status" value="1"/>
</dbReference>
<dbReference type="PRINTS" id="PR00359">
    <property type="entry name" value="BP450"/>
</dbReference>
<gene>
    <name evidence="3" type="ORF">JE024_08105</name>
</gene>
<sequence>MHGAPAYPFGEPVATDLHPRYAEVRAEQALTRVDMQYGGEAWLATRHADIKVVLADPRFSRAATVGKDVPRVRKAFEEQNIVSMDDPEHGRLRKLVAKAFTVRRVELIRPRAQQIADDLLDRLIASGKTGDLASQYAWMLPITVICEMLAVPLEDHYKFRGWIDTWLTIGNEHTLEEMNEARFEKLPEYMGSLIAKRRAEPGDDLLSALVAARDEEDRLSEEELITMSIALLATGHHTTANQLANHLYILLSRREQWERLVAEPELLPTAIEELLRVTPLSPYSENTRIAVEDIEVGGQLVKAGEAVMIFPAVGNRDPRVFAAPEELDLTRKHNPHIAFGHGIHHCLGAPLARLELQVALGTLLRRLPSLELAVPAEEVPWKSDHVVRGVAALPVRW</sequence>
<dbReference type="InterPro" id="IPR036396">
    <property type="entry name" value="Cyt_P450_sf"/>
</dbReference>
<evidence type="ECO:0000313" key="4">
    <source>
        <dbReference type="Proteomes" id="UP000664109"/>
    </source>
</evidence>
<dbReference type="InterPro" id="IPR002397">
    <property type="entry name" value="Cyt_P450_B"/>
</dbReference>
<protein>
    <submittedName>
        <fullName evidence="3">Cytochrome P450</fullName>
    </submittedName>
</protein>
<proteinExistence type="inferred from homology"/>
<comment type="similarity">
    <text evidence="1 2">Belongs to the cytochrome P450 family.</text>
</comment>
<evidence type="ECO:0000256" key="1">
    <source>
        <dbReference type="ARBA" id="ARBA00010617"/>
    </source>
</evidence>
<evidence type="ECO:0000313" key="3">
    <source>
        <dbReference type="EMBL" id="MBM9618714.1"/>
    </source>
</evidence>
<keyword evidence="2" id="KW-0349">Heme</keyword>
<dbReference type="EMBL" id="JAFEJA010000001">
    <property type="protein sequence ID" value="MBM9618714.1"/>
    <property type="molecule type" value="Genomic_DNA"/>
</dbReference>
<comment type="caution">
    <text evidence="3">The sequence shown here is derived from an EMBL/GenBank/DDBJ whole genome shotgun (WGS) entry which is preliminary data.</text>
</comment>
<evidence type="ECO:0000256" key="2">
    <source>
        <dbReference type="RuleBase" id="RU000461"/>
    </source>
</evidence>